<dbReference type="Gene3D" id="3.40.640.10">
    <property type="entry name" value="Type I PLP-dependent aspartate aminotransferase-like (Major domain)"/>
    <property type="match status" value="1"/>
</dbReference>
<evidence type="ECO:0000259" key="4">
    <source>
        <dbReference type="Pfam" id="PF01212"/>
    </source>
</evidence>
<dbReference type="Proteomes" id="UP000256373">
    <property type="component" value="Unassembled WGS sequence"/>
</dbReference>
<dbReference type="Pfam" id="PF01212">
    <property type="entry name" value="Beta_elim_lyase"/>
    <property type="match status" value="1"/>
</dbReference>
<dbReference type="PANTHER" id="PTHR48097">
    <property type="entry name" value="L-THREONINE ALDOLASE-RELATED"/>
    <property type="match status" value="1"/>
</dbReference>
<feature type="domain" description="Aromatic amino acid beta-eliminating lyase/threonine aldolase" evidence="4">
    <location>
        <begin position="24"/>
        <end position="285"/>
    </location>
</feature>
<reference evidence="5 6" key="1">
    <citation type="submission" date="2018-07" db="EMBL/GenBank/DDBJ databases">
        <title>Dyadobacter roseus sp. nov., isolated from rose rhizosphere soil.</title>
        <authorList>
            <person name="Chen L."/>
        </authorList>
    </citation>
    <scope>NUCLEOTIDE SEQUENCE [LARGE SCALE GENOMIC DNA]</scope>
    <source>
        <strain evidence="5 6">RS19</strain>
    </source>
</reference>
<evidence type="ECO:0000313" key="5">
    <source>
        <dbReference type="EMBL" id="REA60936.1"/>
    </source>
</evidence>
<sequence>MYSFKNDYSEGAHPNILRALAESNNVQQSGYGDDMFTTQATDLIRRKLKNQQAAVHLVSGGTQANLTVISSVLKPYESVVSAATGHINHHETGAIEATGVRIEAIATEDGKLSPELINAFLETVEQVHMRLPRMVYISQSTEVGTHYMKEELIALWNFCRRRDLYLFMDGARLASGLDASDMQFSDLGKYTDVFYIGGTKNGALLGEAIVINNPDLQKDFSYNLKMRGALLAKGRLLGIQFTELFKDNLYFAIGAHLNKTASRLAEAFHQNGYDFLTPSRTNQIFPILPYAVIEKLRENYDFYIWKKIDSQNAAIRLVTSWATQESVLLKFIQDLKACSAGSNRV</sequence>
<evidence type="ECO:0000256" key="2">
    <source>
        <dbReference type="ARBA" id="ARBA00006966"/>
    </source>
</evidence>
<keyword evidence="6" id="KW-1185">Reference proteome</keyword>
<dbReference type="InterPro" id="IPR001597">
    <property type="entry name" value="ArAA_b-elim_lyase/Thr_aldolase"/>
</dbReference>
<comment type="cofactor">
    <cofactor evidence="1">
        <name>pyridoxal 5'-phosphate</name>
        <dbReference type="ChEBI" id="CHEBI:597326"/>
    </cofactor>
</comment>
<name>A0A3D8YAV4_9BACT</name>
<dbReference type="EMBL" id="QNUL01000009">
    <property type="protein sequence ID" value="REA60936.1"/>
    <property type="molecule type" value="Genomic_DNA"/>
</dbReference>
<evidence type="ECO:0000313" key="6">
    <source>
        <dbReference type="Proteomes" id="UP000256373"/>
    </source>
</evidence>
<dbReference type="OrthoDB" id="9774495at2"/>
<dbReference type="Gene3D" id="3.90.1150.10">
    <property type="entry name" value="Aspartate Aminotransferase, domain 1"/>
    <property type="match status" value="1"/>
</dbReference>
<dbReference type="GO" id="GO:0016829">
    <property type="term" value="F:lyase activity"/>
    <property type="evidence" value="ECO:0007669"/>
    <property type="project" value="InterPro"/>
</dbReference>
<dbReference type="InterPro" id="IPR015424">
    <property type="entry name" value="PyrdxlP-dep_Trfase"/>
</dbReference>
<evidence type="ECO:0000256" key="3">
    <source>
        <dbReference type="ARBA" id="ARBA00022898"/>
    </source>
</evidence>
<dbReference type="PANTHER" id="PTHR48097:SF5">
    <property type="entry name" value="LOW SPECIFICITY L-THREONINE ALDOLASE"/>
    <property type="match status" value="1"/>
</dbReference>
<dbReference type="InterPro" id="IPR015422">
    <property type="entry name" value="PyrdxlP-dep_Trfase_small"/>
</dbReference>
<evidence type="ECO:0000256" key="1">
    <source>
        <dbReference type="ARBA" id="ARBA00001933"/>
    </source>
</evidence>
<comment type="caution">
    <text evidence="5">The sequence shown here is derived from an EMBL/GenBank/DDBJ whole genome shotgun (WGS) entry which is preliminary data.</text>
</comment>
<dbReference type="SUPFAM" id="SSF53383">
    <property type="entry name" value="PLP-dependent transferases"/>
    <property type="match status" value="1"/>
</dbReference>
<protein>
    <submittedName>
        <fullName evidence="5">Threonine aldolase</fullName>
    </submittedName>
</protein>
<gene>
    <name evidence="5" type="ORF">DSL64_13630</name>
</gene>
<dbReference type="InterPro" id="IPR015421">
    <property type="entry name" value="PyrdxlP-dep_Trfase_major"/>
</dbReference>
<keyword evidence="3" id="KW-0663">Pyridoxal phosphate</keyword>
<organism evidence="5 6">
    <name type="scientific">Dyadobacter luteus</name>
    <dbReference type="NCBI Taxonomy" id="2259619"/>
    <lineage>
        <taxon>Bacteria</taxon>
        <taxon>Pseudomonadati</taxon>
        <taxon>Bacteroidota</taxon>
        <taxon>Cytophagia</taxon>
        <taxon>Cytophagales</taxon>
        <taxon>Spirosomataceae</taxon>
        <taxon>Dyadobacter</taxon>
    </lineage>
</organism>
<proteinExistence type="inferred from homology"/>
<dbReference type="AlphaFoldDB" id="A0A3D8YAV4"/>
<dbReference type="GO" id="GO:0006520">
    <property type="term" value="P:amino acid metabolic process"/>
    <property type="evidence" value="ECO:0007669"/>
    <property type="project" value="InterPro"/>
</dbReference>
<accession>A0A3D8YAV4</accession>
<comment type="similarity">
    <text evidence="2">Belongs to the threonine aldolase family.</text>
</comment>